<keyword evidence="2" id="KW-0808">Transferase</keyword>
<gene>
    <name evidence="2" type="primary">pglD_2</name>
    <name evidence="2" type="ORF">SDC9_131534</name>
</gene>
<dbReference type="EC" id="2.3.1.203" evidence="2"/>
<sequence>MKELAIFGTSGFAKELLDLALDQGYTDICFLEKEVEQNQTLLGFPVFLESKIVGVANIDFAIGIAAPKIRQKIYELYPQLNFPNLIHSQATLGFGIREQLHHSKGVIIAAGARVTNSCSFGDFVVVSFNCTIGHDCKLNSYVSIMPGVNLSGCIHVGTGVYIGTNAAILPGKGPLELKKLGEYSIIGAGAVVSKNTLVHTTYVGAPAKELKRND</sequence>
<dbReference type="InterPro" id="IPR041561">
    <property type="entry name" value="PglD_N"/>
</dbReference>
<accession>A0A645D756</accession>
<comment type="caution">
    <text evidence="2">The sequence shown here is derived from an EMBL/GenBank/DDBJ whole genome shotgun (WGS) entry which is preliminary data.</text>
</comment>
<dbReference type="InterPro" id="IPR050179">
    <property type="entry name" value="Trans_hexapeptide_repeat"/>
</dbReference>
<dbReference type="CDD" id="cd03360">
    <property type="entry name" value="LbH_AT_putative"/>
    <property type="match status" value="1"/>
</dbReference>
<keyword evidence="2" id="KW-0012">Acyltransferase</keyword>
<name>A0A645D756_9ZZZZ</name>
<feature type="domain" description="PglD N-terminal" evidence="1">
    <location>
        <begin position="4"/>
        <end position="75"/>
    </location>
</feature>
<proteinExistence type="predicted"/>
<dbReference type="EMBL" id="VSSQ01033004">
    <property type="protein sequence ID" value="MPM84462.1"/>
    <property type="molecule type" value="Genomic_DNA"/>
</dbReference>
<dbReference type="GO" id="GO:0016746">
    <property type="term" value="F:acyltransferase activity"/>
    <property type="evidence" value="ECO:0007669"/>
    <property type="project" value="UniProtKB-KW"/>
</dbReference>
<organism evidence="2">
    <name type="scientific">bioreactor metagenome</name>
    <dbReference type="NCBI Taxonomy" id="1076179"/>
    <lineage>
        <taxon>unclassified sequences</taxon>
        <taxon>metagenomes</taxon>
        <taxon>ecological metagenomes</taxon>
    </lineage>
</organism>
<dbReference type="InterPro" id="IPR020019">
    <property type="entry name" value="AcTrfase_PglD-like"/>
</dbReference>
<dbReference type="InterPro" id="IPR011004">
    <property type="entry name" value="Trimer_LpxA-like_sf"/>
</dbReference>
<evidence type="ECO:0000259" key="1">
    <source>
        <dbReference type="Pfam" id="PF17836"/>
    </source>
</evidence>
<dbReference type="AlphaFoldDB" id="A0A645D756"/>
<dbReference type="Pfam" id="PF17836">
    <property type="entry name" value="PglD_N"/>
    <property type="match status" value="1"/>
</dbReference>
<protein>
    <submittedName>
        <fullName evidence="2">UDP-N-acetylbacillosamine N-acetyltransferase</fullName>
        <ecNumber evidence="2">2.3.1.203</ecNumber>
    </submittedName>
</protein>
<dbReference type="Gene3D" id="2.160.10.10">
    <property type="entry name" value="Hexapeptide repeat proteins"/>
    <property type="match status" value="1"/>
</dbReference>
<evidence type="ECO:0000313" key="2">
    <source>
        <dbReference type="EMBL" id="MPM84462.1"/>
    </source>
</evidence>
<dbReference type="SUPFAM" id="SSF51161">
    <property type="entry name" value="Trimeric LpxA-like enzymes"/>
    <property type="match status" value="1"/>
</dbReference>
<dbReference type="Gene3D" id="3.40.50.20">
    <property type="match status" value="1"/>
</dbReference>
<dbReference type="PANTHER" id="PTHR43300">
    <property type="entry name" value="ACETYLTRANSFERASE"/>
    <property type="match status" value="1"/>
</dbReference>
<dbReference type="PANTHER" id="PTHR43300:SF7">
    <property type="entry name" value="UDP-N-ACETYLBACILLOSAMINE N-ACETYLTRANSFERASE"/>
    <property type="match status" value="1"/>
</dbReference>
<reference evidence="2" key="1">
    <citation type="submission" date="2019-08" db="EMBL/GenBank/DDBJ databases">
        <authorList>
            <person name="Kucharzyk K."/>
            <person name="Murdoch R.W."/>
            <person name="Higgins S."/>
            <person name="Loffler F."/>
        </authorList>
    </citation>
    <scope>NUCLEOTIDE SEQUENCE</scope>
</reference>